<evidence type="ECO:0000313" key="2">
    <source>
        <dbReference type="Proteomes" id="UP001501706"/>
    </source>
</evidence>
<name>A0ABN1BAB3_9BURK</name>
<evidence type="ECO:0000313" key="1">
    <source>
        <dbReference type="EMBL" id="GAA0493523.1"/>
    </source>
</evidence>
<gene>
    <name evidence="1" type="ORF">GCM10009097_06710</name>
</gene>
<reference evidence="1 2" key="1">
    <citation type="journal article" date="2019" name="Int. J. Syst. Evol. Microbiol.">
        <title>The Global Catalogue of Microorganisms (GCM) 10K type strain sequencing project: providing services to taxonomists for standard genome sequencing and annotation.</title>
        <authorList>
            <consortium name="The Broad Institute Genomics Platform"/>
            <consortium name="The Broad Institute Genome Sequencing Center for Infectious Disease"/>
            <person name="Wu L."/>
            <person name="Ma J."/>
        </authorList>
    </citation>
    <scope>NUCLEOTIDE SEQUENCE [LARGE SCALE GENOMIC DNA]</scope>
    <source>
        <strain evidence="1 2">JCM 14330</strain>
    </source>
</reference>
<organism evidence="1 2">
    <name type="scientific">Pigmentiphaga daeguensis</name>
    <dbReference type="NCBI Taxonomy" id="414049"/>
    <lineage>
        <taxon>Bacteria</taxon>
        <taxon>Pseudomonadati</taxon>
        <taxon>Pseudomonadota</taxon>
        <taxon>Betaproteobacteria</taxon>
        <taxon>Burkholderiales</taxon>
        <taxon>Alcaligenaceae</taxon>
        <taxon>Pigmentiphaga</taxon>
    </lineage>
</organism>
<dbReference type="RefSeq" id="WP_343927135.1">
    <property type="nucleotide sequence ID" value="NZ_BAAAEN010000002.1"/>
</dbReference>
<sequence length="66" mass="7318">MLPTHCHNCQQPLSQRELEDINAHPRVAEIARRYGQAACGTCCRRAQDCVSHLRADDGECAGDLIL</sequence>
<accession>A0ABN1BAB3</accession>
<dbReference type="Proteomes" id="UP001501706">
    <property type="component" value="Unassembled WGS sequence"/>
</dbReference>
<dbReference type="EMBL" id="BAAAEN010000002">
    <property type="protein sequence ID" value="GAA0493523.1"/>
    <property type="molecule type" value="Genomic_DNA"/>
</dbReference>
<protein>
    <recommendedName>
        <fullName evidence="3">Bacterioferritin-associated ferredoxin</fullName>
    </recommendedName>
</protein>
<comment type="caution">
    <text evidence="1">The sequence shown here is derived from an EMBL/GenBank/DDBJ whole genome shotgun (WGS) entry which is preliminary data.</text>
</comment>
<proteinExistence type="predicted"/>
<keyword evidence="2" id="KW-1185">Reference proteome</keyword>
<evidence type="ECO:0008006" key="3">
    <source>
        <dbReference type="Google" id="ProtNLM"/>
    </source>
</evidence>